<feature type="compositionally biased region" description="Low complexity" evidence="1">
    <location>
        <begin position="72"/>
        <end position="86"/>
    </location>
</feature>
<organism evidence="2 3">
    <name type="scientific">Amblyomma americanum</name>
    <name type="common">Lone star tick</name>
    <dbReference type="NCBI Taxonomy" id="6943"/>
    <lineage>
        <taxon>Eukaryota</taxon>
        <taxon>Metazoa</taxon>
        <taxon>Ecdysozoa</taxon>
        <taxon>Arthropoda</taxon>
        <taxon>Chelicerata</taxon>
        <taxon>Arachnida</taxon>
        <taxon>Acari</taxon>
        <taxon>Parasitiformes</taxon>
        <taxon>Ixodida</taxon>
        <taxon>Ixodoidea</taxon>
        <taxon>Ixodidae</taxon>
        <taxon>Amblyomminae</taxon>
        <taxon>Amblyomma</taxon>
    </lineage>
</organism>
<keyword evidence="3" id="KW-1185">Reference proteome</keyword>
<sequence length="216" mass="22895">MAKKTKGEKPAADDKKGGRRKERSTKSGSEPANPSAGKSEKAADPTGPLSTTTGVGADGTNAGEETAASPGQTQKTQATTTATSTALSGEASSQAKHSGRAEPELTGHRPTRDAPPVRPPRIVKQMRSTAGTTSPLPPARPSRLHRHPRPRANPVRRPPHQAANDGSPLMRQVLAAVRLAPSPLSGQSRRTDQQKENLPFHPSHLRPPKRSGERRQ</sequence>
<evidence type="ECO:0000256" key="1">
    <source>
        <dbReference type="SAM" id="MobiDB-lite"/>
    </source>
</evidence>
<name>A0AAQ4F7P5_AMBAM</name>
<evidence type="ECO:0000313" key="3">
    <source>
        <dbReference type="Proteomes" id="UP001321473"/>
    </source>
</evidence>
<proteinExistence type="predicted"/>
<dbReference type="AlphaFoldDB" id="A0AAQ4F7P5"/>
<reference evidence="2 3" key="1">
    <citation type="journal article" date="2023" name="Arcadia Sci">
        <title>De novo assembly of a long-read Amblyomma americanum tick genome.</title>
        <authorList>
            <person name="Chou S."/>
            <person name="Poskanzer K.E."/>
            <person name="Rollins M."/>
            <person name="Thuy-Boun P.S."/>
        </authorList>
    </citation>
    <scope>NUCLEOTIDE SEQUENCE [LARGE SCALE GENOMIC DNA]</scope>
    <source>
        <strain evidence="2">F_SG_1</strain>
        <tissue evidence="2">Salivary glands</tissue>
    </source>
</reference>
<feature type="compositionally biased region" description="Basic and acidic residues" evidence="1">
    <location>
        <begin position="99"/>
        <end position="112"/>
    </location>
</feature>
<feature type="compositionally biased region" description="Basic and acidic residues" evidence="1">
    <location>
        <begin position="1"/>
        <end position="16"/>
    </location>
</feature>
<comment type="caution">
    <text evidence="2">The sequence shown here is derived from an EMBL/GenBank/DDBJ whole genome shotgun (WGS) entry which is preliminary data.</text>
</comment>
<gene>
    <name evidence="2" type="ORF">V5799_015490</name>
</gene>
<dbReference type="EMBL" id="JARKHS020005832">
    <property type="protein sequence ID" value="KAK8783170.1"/>
    <property type="molecule type" value="Genomic_DNA"/>
</dbReference>
<dbReference type="Proteomes" id="UP001321473">
    <property type="component" value="Unassembled WGS sequence"/>
</dbReference>
<protein>
    <submittedName>
        <fullName evidence="2">Uncharacterized protein</fullName>
    </submittedName>
</protein>
<feature type="region of interest" description="Disordered" evidence="1">
    <location>
        <begin position="1"/>
        <end position="216"/>
    </location>
</feature>
<evidence type="ECO:0000313" key="2">
    <source>
        <dbReference type="EMBL" id="KAK8783170.1"/>
    </source>
</evidence>
<accession>A0AAQ4F7P5</accession>